<evidence type="ECO:0000313" key="3">
    <source>
        <dbReference type="Proteomes" id="UP000688137"/>
    </source>
</evidence>
<dbReference type="EMBL" id="CAJJDM010000124">
    <property type="protein sequence ID" value="CAD8103500.1"/>
    <property type="molecule type" value="Genomic_DNA"/>
</dbReference>
<dbReference type="OMA" id="CANIGCR"/>
<dbReference type="Proteomes" id="UP000688137">
    <property type="component" value="Unassembled WGS sequence"/>
</dbReference>
<feature type="signal peptide" evidence="1">
    <location>
        <begin position="1"/>
        <end position="16"/>
    </location>
</feature>
<reference evidence="2" key="1">
    <citation type="submission" date="2021-01" db="EMBL/GenBank/DDBJ databases">
        <authorList>
            <consortium name="Genoscope - CEA"/>
            <person name="William W."/>
        </authorList>
    </citation>
    <scope>NUCLEOTIDE SEQUENCE</scope>
</reference>
<protein>
    <submittedName>
        <fullName evidence="2">Uncharacterized protein</fullName>
    </submittedName>
</protein>
<sequence length="2182" mass="238512">MLRLNLLVILASQYQGAQINVEESCTCSQIKSKFDCANIGCRWDIDKCVQNDQIENEDTISVYCRQFDQATCPKMKGCAFVDNKCEQFSGCSAYLGSSNDFCQQISQQCTSDGNVCLDPQNCNEYKNQIFCNQNINVQGGQCKWENNQCRDQRCTEASNSLKTDQECNQFKIGCVTNGKGCVEIRSQCSSYGIDDCNSMIGSEGYCIRTSSGCGVRECQSASSDYNKDEQCMRYQQGCVTTGKGCWMKPLPTCDSYVGNDCQYMIGSDGQCENGSSNKCQSRKCENAPSTYNTDDKCNEYLKQCITNGRGCDTSLKLCSSYTGTSEECNQYIGSDGKCTLGSNGCKVRVCEEAKLKTDRECNEYQKGCVTDGVNCLSNRKLCSTYNGTAATCSKYEGSDGRCYSKSNVDGSCSNLLCTDAPTEYKTHEQCISFQSDCLSNGEGCVKKTDCVSTIKELTCKATASCQWNQICVTRTNCSFFKSISLCNNNLANGQSCFWVNGVCRIRLCSDAPLSYTKDDQCKKFLVGCVTNSQGCLSYTAPCNQYEGTIDTCINFKGNGMKCTSTSNLKGPCEEMLCTNNTTALNQKQCDDFLNGCKFQGNSGCIDKSADCNQYTGNQERCSSYFGINGTIKCYQDVGITGPCRNLQCADNITATSNEQCISFLSTCVSKGIGCIDQAEPCSSYAGNNISDCSKFKGFNNTKQCWWISGSNCVNKECIQDITSTSNEQCEQFLSGCVTKGIGCIENTQPCTQFQGDETECQNFIGNGYPCVRKSSCMNRSCSDVINPANNDQCVEYLSTCRFNGFICIDAQISCSSYIGLNYQICQQITTISGGKCYLANGTGTCQTRSCTQLTIATSQNDCDLFLQGCIFSGSNCVDQQNLCSQYVNFQPNACEKAVSISTGLCWRQSNSIGTCMARTCLGVTSTLNPYSFSSQFCTQYSDTCVYDGVKCVNKQSSCNSYTNFVQSACKIAVTLSGENCWLENSALTTCESRQCTNTVTTPNSINCVAHKSSCRYNGTKCEDAQAACNLYTLFNQKACKDVTLIDGVTKCWRSSNSVGTCEDRQCSNITVATTPQKCLDHMNTCRFNGSSCVIQQTNCNGYLGFTSEACKLVTTSSGGLCWIPSIGSTQCSNRSCSNTIENASAITCPQHMSSCRFNGIECVDHQITCNLYTGFTKIACQNTTTISGIKCWKQINEVGSCEERTCSNLIDNANYVNCGIHLSTCTYDGKNCYTMQNSCNLYIGVSEFQCQNLRTTTGDRCWFVSGTCTQRICSQNQIGMTDLECDSFLPGCRTNGKGCVDSSLSCSQYRGTSSSCKTFIGNGIKCKGQDSFGYCEQKQCYDDMNSVTDIQCDQFMKGCVTRGLGCIDKNEICNNYIGNQLTCSKFIGNGKNCWNDNSSTTTISQCRVRLCSDNQTYNTDSQCQEFQVGCVTKGRGCIDKTAKCSDYQGTQIECSQFIGSNGTKPCWNVISATPLMNCIERNCQHNITAKTDNECNQFLKGCVTKGIGCVLPQPCSLFNGTIKSCPLFSATDKPCKGQSNTTVTPCAALQCNEAPNNYNSDELCNIFKEGCVTNGYGCVSNVSCEDIQTEQACQSKKQCLYIGNCTQLSTKCSVFQSQSVCVNTPVYTDTRRCSWEFNKISNLGYCRDWKCEDASESVLTHEDCQRLSNQCTTKGKGCIPIGECSSYTNSNACSSAKTTDEGGLCIWDKTYCRKLDCGDASKEFTTDSKCQEFLSKCYSNGKGCINQNYSCKDIVVKSKCTKDYAGNICLWFQQQCINFSQCIEIQGSSHDQCQQYSNKCTSNGLTCIPISQCSKYPNQISCSLGIDGQCGWIDNTCAPFKKCSDLNAINTELCQQYSSLCVSDGQGCIQKTECNYYLTEISCLAGGTDGFCIWAENSCRQRKCTDATISMDIDITSYSSCSSFIASTKCTTNGTNCISIGLCSSYKEQGCHYGTDGQCIYTFQEGQTQGIKQCRVKSCSDYQGTTTEICKQHKKVCISNGNNCIMKNKCQTYKTKTACNSGGLDGICVFTPSVADPQKGTCALMTTCEQANSDLIACKSKQNSCHFQVSLQNGLEVTSCINHTCATVANGTICKPVYQFDEKTITVCVMTSSGCSSGNPNQLSASNCLEQSLNTYTWNTETNLCQKCNTTSISPPTPTNSTETSSDTFSKVLLFSIFVFIY</sequence>
<evidence type="ECO:0000256" key="1">
    <source>
        <dbReference type="SAM" id="SignalP"/>
    </source>
</evidence>
<evidence type="ECO:0000313" key="2">
    <source>
        <dbReference type="EMBL" id="CAD8103500.1"/>
    </source>
</evidence>
<organism evidence="2 3">
    <name type="scientific">Paramecium primaurelia</name>
    <dbReference type="NCBI Taxonomy" id="5886"/>
    <lineage>
        <taxon>Eukaryota</taxon>
        <taxon>Sar</taxon>
        <taxon>Alveolata</taxon>
        <taxon>Ciliophora</taxon>
        <taxon>Intramacronucleata</taxon>
        <taxon>Oligohymenophorea</taxon>
        <taxon>Peniculida</taxon>
        <taxon>Parameciidae</taxon>
        <taxon>Paramecium</taxon>
    </lineage>
</organism>
<proteinExistence type="predicted"/>
<keyword evidence="3" id="KW-1185">Reference proteome</keyword>
<gene>
    <name evidence="2" type="ORF">PPRIM_AZ9-3.1.T1210079</name>
</gene>
<dbReference type="SMART" id="SM00639">
    <property type="entry name" value="PSA"/>
    <property type="match status" value="26"/>
</dbReference>
<dbReference type="InterPro" id="IPR002895">
    <property type="entry name" value="Paramecium_SA"/>
</dbReference>
<name>A0A8S1PK27_PARPR</name>
<feature type="chain" id="PRO_5035935371" evidence="1">
    <location>
        <begin position="17"/>
        <end position="2182"/>
    </location>
</feature>
<keyword evidence="1" id="KW-0732">Signal</keyword>
<accession>A0A8S1PK27</accession>
<dbReference type="Pfam" id="PF01508">
    <property type="entry name" value="Paramecium_SA"/>
    <property type="match status" value="16"/>
</dbReference>
<comment type="caution">
    <text evidence="2">The sequence shown here is derived from an EMBL/GenBank/DDBJ whole genome shotgun (WGS) entry which is preliminary data.</text>
</comment>